<keyword evidence="5 8" id="KW-1133">Transmembrane helix</keyword>
<comment type="similarity">
    <text evidence="2">Belongs to the VirD4/TraG family.</text>
</comment>
<feature type="region of interest" description="Disordered" evidence="7">
    <location>
        <begin position="572"/>
        <end position="663"/>
    </location>
</feature>
<keyword evidence="10" id="KW-1185">Reference proteome</keyword>
<evidence type="ECO:0000256" key="6">
    <source>
        <dbReference type="ARBA" id="ARBA00023136"/>
    </source>
</evidence>
<comment type="caution">
    <text evidence="9">The sequence shown here is derived from an EMBL/GenBank/DDBJ whole genome shotgun (WGS) entry which is preliminary data.</text>
</comment>
<name>A0ABU8RPI5_9ACTN</name>
<dbReference type="PANTHER" id="PTHR37937:SF1">
    <property type="entry name" value="CONJUGATIVE TRANSFER: DNA TRANSPORT"/>
    <property type="match status" value="1"/>
</dbReference>
<keyword evidence="3" id="KW-1003">Cell membrane</keyword>
<feature type="compositionally biased region" description="Basic and acidic residues" evidence="7">
    <location>
        <begin position="648"/>
        <end position="663"/>
    </location>
</feature>
<dbReference type="CDD" id="cd01127">
    <property type="entry name" value="TrwB_TraG_TraD_VirD4"/>
    <property type="match status" value="1"/>
</dbReference>
<keyword evidence="4 8" id="KW-0812">Transmembrane</keyword>
<dbReference type="InterPro" id="IPR003688">
    <property type="entry name" value="TraG/VirD4"/>
</dbReference>
<feature type="compositionally biased region" description="Low complexity" evidence="7">
    <location>
        <begin position="618"/>
        <end position="637"/>
    </location>
</feature>
<comment type="subcellular location">
    <subcellularLocation>
        <location evidence="1">Cell membrane</location>
        <topology evidence="1">Multi-pass membrane protein</topology>
    </subcellularLocation>
</comment>
<dbReference type="InterPro" id="IPR027417">
    <property type="entry name" value="P-loop_NTPase"/>
</dbReference>
<sequence>MAEQWGPAAGQPTRPRPRENRGPSGCGLAFFSVWGFFGLIGLLFGLSYRSGIGVVASLVHLLGPTIYFVALATKPAREEKRHEMEKKIASKQHQSWLSGRPAALVAQASDPHTAAMSLTASEDGGIYIGLTPDRREWATAGREQAVLVLGPPRSGKTSGLIVPAILSSSGPAVVTSTKLDVLRATKAARGRLGRIWVFDPMQTCSLPEGATALHWTPVTSARTWDGARAMADAMVDASQAGVGVENTSYWTESAKSFIAPLLRAAWLDEGTVSDVRRWMATPSAYETKILGILNEHKQHAAVEDLAALLESPDGRERASIFSTARLVLNAYGSDAVASVSQQQNFDTAAFASSQDTVYIVAPSDAQNLCAPLVVGLLEEIRHATYRANALVETRDNSRPPMLWALDEVANIAPIKKLPSIVSESGGQGLQVMACFQDLSQARVRWKDAADGFLTLFGTKVIFPGIGDVKTLDALSTLAGDWDRPYVVYNYSNGRSTSFGLPLGGMVGSNSQQSTTHSVQRERQLTPATLANIPSGHALTLQSGSWGLIQCTPYFRDAPWTVISSGEFLARANAEATRSEQEATAPETAHPQPDPSLTSLPSPTRTRRQKSDGWTWDFAPRTPTRASAGAATTAATPAAPRPGESPPPLEDHGDRATDPGPRDD</sequence>
<accession>A0ABU8RPI5</accession>
<feature type="compositionally biased region" description="Pro residues" evidence="7">
    <location>
        <begin position="638"/>
        <end position="647"/>
    </location>
</feature>
<dbReference type="Pfam" id="PF02534">
    <property type="entry name" value="T4SS-DNA_transf"/>
    <property type="match status" value="1"/>
</dbReference>
<evidence type="ECO:0000256" key="5">
    <source>
        <dbReference type="ARBA" id="ARBA00022989"/>
    </source>
</evidence>
<gene>
    <name evidence="9" type="ORF">WDZ17_16765</name>
</gene>
<evidence type="ECO:0000313" key="10">
    <source>
        <dbReference type="Proteomes" id="UP001387100"/>
    </source>
</evidence>
<evidence type="ECO:0000313" key="9">
    <source>
        <dbReference type="EMBL" id="MEJ5946948.1"/>
    </source>
</evidence>
<evidence type="ECO:0000256" key="7">
    <source>
        <dbReference type="SAM" id="MobiDB-lite"/>
    </source>
</evidence>
<evidence type="ECO:0000256" key="1">
    <source>
        <dbReference type="ARBA" id="ARBA00004651"/>
    </source>
</evidence>
<evidence type="ECO:0000256" key="8">
    <source>
        <dbReference type="SAM" id="Phobius"/>
    </source>
</evidence>
<dbReference type="Proteomes" id="UP001387100">
    <property type="component" value="Unassembled WGS sequence"/>
</dbReference>
<evidence type="ECO:0000256" key="2">
    <source>
        <dbReference type="ARBA" id="ARBA00008806"/>
    </source>
</evidence>
<proteinExistence type="inferred from homology"/>
<feature type="transmembrane region" description="Helical" evidence="8">
    <location>
        <begin position="26"/>
        <end position="46"/>
    </location>
</feature>
<protein>
    <submittedName>
        <fullName evidence="9">Type IV secretory system conjugative DNA transfer family protein</fullName>
    </submittedName>
</protein>
<evidence type="ECO:0000256" key="3">
    <source>
        <dbReference type="ARBA" id="ARBA00022475"/>
    </source>
</evidence>
<dbReference type="PANTHER" id="PTHR37937">
    <property type="entry name" value="CONJUGATIVE TRANSFER: DNA TRANSPORT"/>
    <property type="match status" value="1"/>
</dbReference>
<dbReference type="InterPro" id="IPR051539">
    <property type="entry name" value="T4SS-coupling_protein"/>
</dbReference>
<organism evidence="9 10">
    <name type="scientific">Pseudokineococcus basanitobsidens</name>
    <dbReference type="NCBI Taxonomy" id="1926649"/>
    <lineage>
        <taxon>Bacteria</taxon>
        <taxon>Bacillati</taxon>
        <taxon>Actinomycetota</taxon>
        <taxon>Actinomycetes</taxon>
        <taxon>Kineosporiales</taxon>
        <taxon>Kineosporiaceae</taxon>
        <taxon>Pseudokineococcus</taxon>
    </lineage>
</organism>
<reference evidence="9 10" key="1">
    <citation type="journal article" date="2017" name="Int. J. Syst. Evol. Microbiol.">
        <title>Pseudokineococcus basanitobsidens sp. nov., isolated from volcanic rock.</title>
        <authorList>
            <person name="Lee D.W."/>
            <person name="Park M.Y."/>
            <person name="Kim J.J."/>
            <person name="Kim B.S."/>
        </authorList>
    </citation>
    <scope>NUCLEOTIDE SEQUENCE [LARGE SCALE GENOMIC DNA]</scope>
    <source>
        <strain evidence="9 10">DSM 103726</strain>
    </source>
</reference>
<feature type="transmembrane region" description="Helical" evidence="8">
    <location>
        <begin position="52"/>
        <end position="72"/>
    </location>
</feature>
<feature type="compositionally biased region" description="Low complexity" evidence="7">
    <location>
        <begin position="594"/>
        <end position="603"/>
    </location>
</feature>
<dbReference type="SUPFAM" id="SSF52540">
    <property type="entry name" value="P-loop containing nucleoside triphosphate hydrolases"/>
    <property type="match status" value="1"/>
</dbReference>
<keyword evidence="6 8" id="KW-0472">Membrane</keyword>
<dbReference type="EMBL" id="JBBIAA010000043">
    <property type="protein sequence ID" value="MEJ5946948.1"/>
    <property type="molecule type" value="Genomic_DNA"/>
</dbReference>
<dbReference type="Gene3D" id="3.40.50.300">
    <property type="entry name" value="P-loop containing nucleotide triphosphate hydrolases"/>
    <property type="match status" value="1"/>
</dbReference>
<feature type="region of interest" description="Disordered" evidence="7">
    <location>
        <begin position="1"/>
        <end position="21"/>
    </location>
</feature>
<evidence type="ECO:0000256" key="4">
    <source>
        <dbReference type="ARBA" id="ARBA00022692"/>
    </source>
</evidence>
<dbReference type="RefSeq" id="WP_339576321.1">
    <property type="nucleotide sequence ID" value="NZ_JBBIAA010000043.1"/>
</dbReference>